<dbReference type="Proteomes" id="UP000609121">
    <property type="component" value="Unassembled WGS sequence"/>
</dbReference>
<name>A0A8J6Z9L3_9RHOB</name>
<feature type="non-terminal residue" evidence="1">
    <location>
        <position position="222"/>
    </location>
</feature>
<sequence length="222" mass="22680">MGQPRHDRAAGAGRLRIAGHFGEFLQGRLGPAGPLVLVTLPCAAAGVVALHRPAPALRLQGDALRPDRARAMLAQLGAGLRGRVLIRALDEPGGGTGTSTAALLALARLAGQGGRPPQDLARAALAVEGASDPLMFPAPGRVLWASREGRALACLPPLPAMQAIGGLLGPPCRTRPQDMRYPDISDLVARWQAGPGAAEAARLASQSAARTLALRGPAGDPT</sequence>
<keyword evidence="2" id="KW-1185">Reference proteome</keyword>
<evidence type="ECO:0000313" key="1">
    <source>
        <dbReference type="EMBL" id="MBE3640584.1"/>
    </source>
</evidence>
<comment type="caution">
    <text evidence="1">The sequence shown here is derived from an EMBL/GenBank/DDBJ whole genome shotgun (WGS) entry which is preliminary data.</text>
</comment>
<dbReference type="AlphaFoldDB" id="A0A8J6Z9L3"/>
<dbReference type="RefSeq" id="WP_193187005.1">
    <property type="nucleotide sequence ID" value="NZ_JACVXA010000107.1"/>
</dbReference>
<proteinExistence type="predicted"/>
<dbReference type="EMBL" id="JACVXA010000107">
    <property type="protein sequence ID" value="MBE3640584.1"/>
    <property type="molecule type" value="Genomic_DNA"/>
</dbReference>
<evidence type="ECO:0000313" key="2">
    <source>
        <dbReference type="Proteomes" id="UP000609121"/>
    </source>
</evidence>
<gene>
    <name evidence="1" type="ORF">ICN82_20465</name>
</gene>
<accession>A0A8J6Z9L3</accession>
<reference evidence="1" key="1">
    <citation type="submission" date="2020-09" db="EMBL/GenBank/DDBJ databases">
        <title>A novel bacterium of genus Mangrovicoccus, isolated from South China Sea.</title>
        <authorList>
            <person name="Huang H."/>
            <person name="Mo K."/>
            <person name="Hu Y."/>
        </authorList>
    </citation>
    <scope>NUCLEOTIDE SEQUENCE</scope>
    <source>
        <strain evidence="1">HB182678</strain>
    </source>
</reference>
<protein>
    <submittedName>
        <fullName evidence="1">Propanediol utilization protein</fullName>
    </submittedName>
</protein>
<organism evidence="1 2">
    <name type="scientific">Mangrovicoccus algicola</name>
    <dbReference type="NCBI Taxonomy" id="2771008"/>
    <lineage>
        <taxon>Bacteria</taxon>
        <taxon>Pseudomonadati</taxon>
        <taxon>Pseudomonadota</taxon>
        <taxon>Alphaproteobacteria</taxon>
        <taxon>Rhodobacterales</taxon>
        <taxon>Paracoccaceae</taxon>
        <taxon>Mangrovicoccus</taxon>
    </lineage>
</organism>